<accession>A0ABW4QA83</accession>
<proteinExistence type="inferred from homology"/>
<evidence type="ECO:0000256" key="2">
    <source>
        <dbReference type="ARBA" id="ARBA00022475"/>
    </source>
</evidence>
<keyword evidence="3 10" id="KW-0812">Transmembrane</keyword>
<evidence type="ECO:0000313" key="11">
    <source>
        <dbReference type="EMBL" id="MFD1847631.1"/>
    </source>
</evidence>
<dbReference type="HAMAP" id="MF_00454">
    <property type="entry name" value="FluC"/>
    <property type="match status" value="1"/>
</dbReference>
<evidence type="ECO:0000256" key="3">
    <source>
        <dbReference type="ARBA" id="ARBA00022692"/>
    </source>
</evidence>
<dbReference type="PANTHER" id="PTHR28259:SF1">
    <property type="entry name" value="FLUORIDE EXPORT PROTEIN 1-RELATED"/>
    <property type="match status" value="1"/>
</dbReference>
<dbReference type="Proteomes" id="UP001597307">
    <property type="component" value="Unassembled WGS sequence"/>
</dbReference>
<keyword evidence="10" id="KW-0406">Ion transport</keyword>
<evidence type="ECO:0000256" key="1">
    <source>
        <dbReference type="ARBA" id="ARBA00004651"/>
    </source>
</evidence>
<keyword evidence="5 10" id="KW-0472">Membrane</keyword>
<comment type="function">
    <text evidence="9 10">Fluoride-specific ion channel. Important for reducing fluoride concentration in the cell, thus reducing its toxicity.</text>
</comment>
<gene>
    <name evidence="10" type="primary">fluC</name>
    <name evidence="10" type="synonym">crcB</name>
    <name evidence="11" type="ORF">ACFSFX_13640</name>
</gene>
<evidence type="ECO:0000256" key="7">
    <source>
        <dbReference type="ARBA" id="ARBA00035120"/>
    </source>
</evidence>
<comment type="subcellular location">
    <subcellularLocation>
        <location evidence="1 10">Cell membrane</location>
        <topology evidence="1 10">Multi-pass membrane protein</topology>
    </subcellularLocation>
</comment>
<comment type="similarity">
    <text evidence="7 10">Belongs to the fluoride channel Fluc/FEX (TC 1.A.43) family.</text>
</comment>
<comment type="activity regulation">
    <text evidence="10">Na(+) is not transported, but it plays an essential structural role and its presence is essential for fluoride channel function.</text>
</comment>
<evidence type="ECO:0000256" key="4">
    <source>
        <dbReference type="ARBA" id="ARBA00022989"/>
    </source>
</evidence>
<dbReference type="InterPro" id="IPR003691">
    <property type="entry name" value="FluC"/>
</dbReference>
<feature type="transmembrane region" description="Helical" evidence="10">
    <location>
        <begin position="64"/>
        <end position="84"/>
    </location>
</feature>
<organism evidence="11 12">
    <name type="scientific">Arthrobacter flavus</name>
    <dbReference type="NCBI Taxonomy" id="95172"/>
    <lineage>
        <taxon>Bacteria</taxon>
        <taxon>Bacillati</taxon>
        <taxon>Actinomycetota</taxon>
        <taxon>Actinomycetes</taxon>
        <taxon>Micrococcales</taxon>
        <taxon>Micrococcaceae</taxon>
        <taxon>Arthrobacter</taxon>
    </lineage>
</organism>
<feature type="binding site" evidence="10">
    <location>
        <position position="76"/>
    </location>
    <ligand>
        <name>Na(+)</name>
        <dbReference type="ChEBI" id="CHEBI:29101"/>
        <note>structural</note>
    </ligand>
</feature>
<evidence type="ECO:0000256" key="10">
    <source>
        <dbReference type="HAMAP-Rule" id="MF_00454"/>
    </source>
</evidence>
<keyword evidence="12" id="KW-1185">Reference proteome</keyword>
<comment type="catalytic activity">
    <reaction evidence="8">
        <text>fluoride(in) = fluoride(out)</text>
        <dbReference type="Rhea" id="RHEA:76159"/>
        <dbReference type="ChEBI" id="CHEBI:17051"/>
    </reaction>
    <physiologicalReaction direction="left-to-right" evidence="8">
        <dbReference type="Rhea" id="RHEA:76160"/>
    </physiologicalReaction>
</comment>
<dbReference type="Pfam" id="PF02537">
    <property type="entry name" value="CRCB"/>
    <property type="match status" value="1"/>
</dbReference>
<name>A0ABW4QA83_9MICC</name>
<comment type="caution">
    <text evidence="11">The sequence shown here is derived from an EMBL/GenBank/DDBJ whole genome shotgun (WGS) entry which is preliminary data.</text>
</comment>
<keyword evidence="10" id="KW-0813">Transport</keyword>
<reference evidence="12" key="1">
    <citation type="journal article" date="2019" name="Int. J. Syst. Evol. Microbiol.">
        <title>The Global Catalogue of Microorganisms (GCM) 10K type strain sequencing project: providing services to taxonomists for standard genome sequencing and annotation.</title>
        <authorList>
            <consortium name="The Broad Institute Genomics Platform"/>
            <consortium name="The Broad Institute Genome Sequencing Center for Infectious Disease"/>
            <person name="Wu L."/>
            <person name="Ma J."/>
        </authorList>
    </citation>
    <scope>NUCLEOTIDE SEQUENCE [LARGE SCALE GENOMIC DNA]</scope>
    <source>
        <strain evidence="12">JCM 11496</strain>
    </source>
</reference>
<keyword evidence="6 10" id="KW-0407">Ion channel</keyword>
<evidence type="ECO:0000256" key="9">
    <source>
        <dbReference type="ARBA" id="ARBA00049940"/>
    </source>
</evidence>
<dbReference type="RefSeq" id="WP_343880679.1">
    <property type="nucleotide sequence ID" value="NZ_BAAAIJ010000051.1"/>
</dbReference>
<keyword evidence="10" id="KW-0915">Sodium</keyword>
<dbReference type="EMBL" id="JBHUGA010000060">
    <property type="protein sequence ID" value="MFD1847631.1"/>
    <property type="molecule type" value="Genomic_DNA"/>
</dbReference>
<keyword evidence="2 10" id="KW-1003">Cell membrane</keyword>
<evidence type="ECO:0000256" key="5">
    <source>
        <dbReference type="ARBA" id="ARBA00023136"/>
    </source>
</evidence>
<feature type="transmembrane region" description="Helical" evidence="10">
    <location>
        <begin position="104"/>
        <end position="126"/>
    </location>
</feature>
<evidence type="ECO:0000256" key="6">
    <source>
        <dbReference type="ARBA" id="ARBA00023303"/>
    </source>
</evidence>
<feature type="transmembrane region" description="Helical" evidence="10">
    <location>
        <begin position="35"/>
        <end position="57"/>
    </location>
</feature>
<keyword evidence="10" id="KW-0479">Metal-binding</keyword>
<sequence length="128" mass="12529">MSVLLILLVGVAGGTGAAARFVLDGALRSWFATTIPWSTVAINVLGSGLLGLLGGLALGAQMPLAIELIAGVGFLGGFTTFSTASVETARLIQSGQLWRAVVNGLGTAALALLAAAAGVAIGVLLIGG</sequence>
<evidence type="ECO:0000256" key="8">
    <source>
        <dbReference type="ARBA" id="ARBA00035585"/>
    </source>
</evidence>
<dbReference type="PANTHER" id="PTHR28259">
    <property type="entry name" value="FLUORIDE EXPORT PROTEIN 1-RELATED"/>
    <property type="match status" value="1"/>
</dbReference>
<evidence type="ECO:0000313" key="12">
    <source>
        <dbReference type="Proteomes" id="UP001597307"/>
    </source>
</evidence>
<keyword evidence="4 10" id="KW-1133">Transmembrane helix</keyword>
<protein>
    <recommendedName>
        <fullName evidence="10">Fluoride-specific ion channel FluC</fullName>
    </recommendedName>
</protein>
<feature type="binding site" evidence="10">
    <location>
        <position position="79"/>
    </location>
    <ligand>
        <name>Na(+)</name>
        <dbReference type="ChEBI" id="CHEBI:29101"/>
        <note>structural</note>
    </ligand>
</feature>